<feature type="region of interest" description="Disordered" evidence="1">
    <location>
        <begin position="387"/>
        <end position="471"/>
    </location>
</feature>
<accession>A0ABQ9XYM7</accession>
<comment type="caution">
    <text evidence="2">The sequence shown here is derived from an EMBL/GenBank/DDBJ whole genome shotgun (WGS) entry which is preliminary data.</text>
</comment>
<reference evidence="2 3" key="1">
    <citation type="journal article" date="2022" name="bioRxiv">
        <title>Genomics of Preaxostyla Flagellates Illuminates Evolutionary Transitions and the Path Towards Mitochondrial Loss.</title>
        <authorList>
            <person name="Novak L.V.F."/>
            <person name="Treitli S.C."/>
            <person name="Pyrih J."/>
            <person name="Halakuc P."/>
            <person name="Pipaliya S.V."/>
            <person name="Vacek V."/>
            <person name="Brzon O."/>
            <person name="Soukal P."/>
            <person name="Eme L."/>
            <person name="Dacks J.B."/>
            <person name="Karnkowska A."/>
            <person name="Elias M."/>
            <person name="Hampl V."/>
        </authorList>
    </citation>
    <scope>NUCLEOTIDE SEQUENCE [LARGE SCALE GENOMIC DNA]</scope>
    <source>
        <strain evidence="2">NAU3</strain>
        <tissue evidence="2">Gut</tissue>
    </source>
</reference>
<proteinExistence type="predicted"/>
<evidence type="ECO:0000313" key="3">
    <source>
        <dbReference type="Proteomes" id="UP001281761"/>
    </source>
</evidence>
<dbReference type="Proteomes" id="UP001281761">
    <property type="component" value="Unassembled WGS sequence"/>
</dbReference>
<name>A0ABQ9XYM7_9EUKA</name>
<gene>
    <name evidence="2" type="ORF">BLNAU_8437</name>
</gene>
<dbReference type="EMBL" id="JARBJD010000054">
    <property type="protein sequence ID" value="KAK2956597.1"/>
    <property type="molecule type" value="Genomic_DNA"/>
</dbReference>
<feature type="compositionally biased region" description="Basic and acidic residues" evidence="1">
    <location>
        <begin position="399"/>
        <end position="415"/>
    </location>
</feature>
<sequence>MGGWTRDLAGRTKQRKLLAVRMSNKMGAIVGRKEEQLQMNLFNPKENKETSLSWLKCHLAAAYLQILKCLLTFDATLPLLYTPDGRCNISLLKQILSVHFAFRGQLADRRCSLSALLPRIHAQSADSEDGRARPPNDTSLVTPSLAMKQHDSLSRMFEDLPAHLMFLPNMSFPILTFLRSDEMAELSSVSDLRGTGILLSDLIEQIVMSEDLTQPRLSLFEGPQTSTTPSRVPLAAACLHTLICLLTVDPTLPLLFTPEDQCNIFNINFILHALKLLLAHSEIMLNSSGTESPLSQSASLTSPTPSSQELFGDSLFLPLLKTQSASESFTLVDDSDLLLLKENDQKAELARVLSPTARTSLTASPPLRLFNPRPSLRMSIVRQPTPATPQQFTAGRSPHPLDENFPKKISGDMRHTFVHPGTRFEGNNSDSEPPPPPSEPPSPGPPTPEPTPPPENEEWESDVLLPSPPQTMSTLTQRQLWMLLVSVQIITHSLSLLIPPVCDDLTRLLNSTQHFTFDMSAARKGYNVGHDAVLHTLLHYSLAAFLMLFNEAFHATSFNLTQNPQRMETMLIVDRHDTPIEGILILGLLFIPLDLPTTLPVTDYAPLPPMSISFGMSKEHVFPESANEATAPPVVDADHLDTADADLRSHGSSDLPSQRPQDSHRPHTFKMQLVKYSGIFHAWWVGQDETAKTQFPIRKGWDGECEGDEADWVHTVLRSRNEDSNELMTQLLGAVNIVLLEK</sequence>
<protein>
    <submittedName>
        <fullName evidence="2">Uncharacterized protein</fullName>
    </submittedName>
</protein>
<feature type="region of interest" description="Disordered" evidence="1">
    <location>
        <begin position="645"/>
        <end position="666"/>
    </location>
</feature>
<evidence type="ECO:0000313" key="2">
    <source>
        <dbReference type="EMBL" id="KAK2956597.1"/>
    </source>
</evidence>
<feature type="compositionally biased region" description="Pro residues" evidence="1">
    <location>
        <begin position="432"/>
        <end position="454"/>
    </location>
</feature>
<keyword evidence="3" id="KW-1185">Reference proteome</keyword>
<evidence type="ECO:0000256" key="1">
    <source>
        <dbReference type="SAM" id="MobiDB-lite"/>
    </source>
</evidence>
<organism evidence="2 3">
    <name type="scientific">Blattamonas nauphoetae</name>
    <dbReference type="NCBI Taxonomy" id="2049346"/>
    <lineage>
        <taxon>Eukaryota</taxon>
        <taxon>Metamonada</taxon>
        <taxon>Preaxostyla</taxon>
        <taxon>Oxymonadida</taxon>
        <taxon>Blattamonas</taxon>
    </lineage>
</organism>